<dbReference type="EMBL" id="CAJVPM010016419">
    <property type="protein sequence ID" value="CAG8613865.1"/>
    <property type="molecule type" value="Genomic_DNA"/>
</dbReference>
<organism evidence="1 2">
    <name type="scientific">Scutellospora calospora</name>
    <dbReference type="NCBI Taxonomy" id="85575"/>
    <lineage>
        <taxon>Eukaryota</taxon>
        <taxon>Fungi</taxon>
        <taxon>Fungi incertae sedis</taxon>
        <taxon>Mucoromycota</taxon>
        <taxon>Glomeromycotina</taxon>
        <taxon>Glomeromycetes</taxon>
        <taxon>Diversisporales</taxon>
        <taxon>Gigasporaceae</taxon>
        <taxon>Scutellospora</taxon>
    </lineage>
</organism>
<reference evidence="1" key="1">
    <citation type="submission" date="2021-06" db="EMBL/GenBank/DDBJ databases">
        <authorList>
            <person name="Kallberg Y."/>
            <person name="Tangrot J."/>
            <person name="Rosling A."/>
        </authorList>
    </citation>
    <scope>NUCLEOTIDE SEQUENCE</scope>
    <source>
        <strain evidence="1">AU212A</strain>
    </source>
</reference>
<gene>
    <name evidence="1" type="ORF">SCALOS_LOCUS7394</name>
</gene>
<proteinExistence type="predicted"/>
<evidence type="ECO:0000313" key="1">
    <source>
        <dbReference type="EMBL" id="CAG8613865.1"/>
    </source>
</evidence>
<comment type="caution">
    <text evidence="1">The sequence shown here is derived from an EMBL/GenBank/DDBJ whole genome shotgun (WGS) entry which is preliminary data.</text>
</comment>
<feature type="non-terminal residue" evidence="1">
    <location>
        <position position="1"/>
    </location>
</feature>
<dbReference type="Proteomes" id="UP000789860">
    <property type="component" value="Unassembled WGS sequence"/>
</dbReference>
<name>A0ACA9MV62_9GLOM</name>
<evidence type="ECO:0000313" key="2">
    <source>
        <dbReference type="Proteomes" id="UP000789860"/>
    </source>
</evidence>
<sequence length="747" mass="84977">VMAIGSGASVGALAALGGVCEISEAALIIGAGISLPAFAIIAGIATLGLGIWGGRMLMRKGALILEEPKIRERLNKIMINAIAAYDKKEYQKFFEALSEPYEKDDNLLEFGELRIVIIPKHIIDTLIKHGFRSDGIAYLLNLIGEVLISGKIKLERQTTKDLKALAKIVFDEVLSEKLEQEAVKLDGRIHELRKSYQHLHLAALSKVRDFFSLEEYRDIAQENKDDARQMPFQSRLEEMRNSARINLAIFYIMDTGDEERELAIKTIKEIRNSINKNFQFVGTAKSRLEVLEDFLWVISGSELPEESTEISLTTYPKAIKSTQDIDNDEYFRYLNEKSQQTSSDQEKIWLYNELAAYYEQLAEKEDKINKLKGLCHWQAARKNYENARGIDYKNLNSVFEDYFKNSRSDESPVYNILSIDGGGIRGVLPALWLKEIEHRTHRPISHLFNMIAGSSTGGFTAAGLSMPFWQLSCRYSDFKPKFSASDILNVYQNESRKLFDIDNTGCYFNPKYTDKSRSKLFKDLFGGTTLSHALTKLIVPAVNEKDLAQPHLFMSYNDNAISDNDTFYDVLMATTASPTFFPPYKIRNKGFFLDGGVLINNPTITAYNEATRYNNVTVEKISILSLGTGCYTPDTLRPNLYRSKLFWQHNNHKVAISDSTDCQMHAKLGDRYQRWQVWFENPIELDDFENIPNLLEIGYQYIEELDDSDENPINKLVESLHKSQNVPNNFETSSIEITEITTTTTSV</sequence>
<keyword evidence="2" id="KW-1185">Reference proteome</keyword>
<accession>A0ACA9MV62</accession>
<protein>
    <submittedName>
        <fullName evidence="1">3889_t:CDS:1</fullName>
    </submittedName>
</protein>